<sequence>MQTKKHEIGVGVFMLIALCAIVFLCLKVADLKSLGPQQTYRLYATFDNIGGLKVRSPVKIGGVVIGRVKDISLDTKTYLPRVAMDIDQRYDQIPDTSSLAIRTSGLLGEQYLALNIGFEDEDMGTSILKDGGTIQDTKSAMVLEDLIGQFLYKSGGSNTDNANQNKADPNTVNPDAASPDNTNQSHAKPAEAKPADKSGEAVKPESGNKPAQQP</sequence>
<gene>
    <name evidence="4" type="primary">mlaD</name>
    <name evidence="4" type="ORF">Dpoa569_0003681</name>
</gene>
<keyword evidence="2" id="KW-1133">Transmembrane helix</keyword>
<dbReference type="Pfam" id="PF02470">
    <property type="entry name" value="MlaD"/>
    <property type="match status" value="1"/>
</dbReference>
<feature type="compositionally biased region" description="Basic and acidic residues" evidence="1">
    <location>
        <begin position="188"/>
        <end position="203"/>
    </location>
</feature>
<feature type="compositionally biased region" description="Polar residues" evidence="1">
    <location>
        <begin position="157"/>
        <end position="186"/>
    </location>
</feature>
<evidence type="ECO:0000313" key="4">
    <source>
        <dbReference type="EMBL" id="QDX31630.1"/>
    </source>
</evidence>
<accession>A0A5B8IJR5</accession>
<keyword evidence="2" id="KW-0472">Membrane</keyword>
<dbReference type="PANTHER" id="PTHR33371:SF4">
    <property type="entry name" value="INTERMEMBRANE PHOSPHOLIPID TRANSPORT SYSTEM BINDING PROTEIN MLAD"/>
    <property type="match status" value="1"/>
</dbReference>
<dbReference type="EMBL" id="CP042220">
    <property type="protein sequence ID" value="QDX31630.1"/>
    <property type="molecule type" value="Genomic_DNA"/>
</dbReference>
<feature type="transmembrane region" description="Helical" evidence="2">
    <location>
        <begin position="12"/>
        <end position="29"/>
    </location>
</feature>
<feature type="region of interest" description="Disordered" evidence="1">
    <location>
        <begin position="157"/>
        <end position="214"/>
    </location>
</feature>
<dbReference type="InterPro" id="IPR030970">
    <property type="entry name" value="ABC_MlaD"/>
</dbReference>
<dbReference type="AlphaFoldDB" id="A0A5B8IJR5"/>
<dbReference type="STRING" id="568768.GCA_000406125_00268"/>
<keyword evidence="2" id="KW-0812">Transmembrane</keyword>
<dbReference type="InterPro" id="IPR003399">
    <property type="entry name" value="Mce/MlaD"/>
</dbReference>
<proteinExistence type="predicted"/>
<dbReference type="NCBIfam" id="TIGR04430">
    <property type="entry name" value="OM_asym_MlaD"/>
    <property type="match status" value="1"/>
</dbReference>
<dbReference type="GO" id="GO:0005548">
    <property type="term" value="F:phospholipid transporter activity"/>
    <property type="evidence" value="ECO:0007669"/>
    <property type="project" value="TreeGrafter"/>
</dbReference>
<dbReference type="PANTHER" id="PTHR33371">
    <property type="entry name" value="INTERMEMBRANE PHOSPHOLIPID TRANSPORT SYSTEM BINDING PROTEIN MLAD-RELATED"/>
    <property type="match status" value="1"/>
</dbReference>
<dbReference type="Proteomes" id="UP000320591">
    <property type="component" value="Chromosome"/>
</dbReference>
<protein>
    <submittedName>
        <fullName evidence="4">Outer membrane lipid asymmetry maintenance protein MlaD</fullName>
    </submittedName>
</protein>
<keyword evidence="5" id="KW-1185">Reference proteome</keyword>
<reference evidence="4 5" key="1">
    <citation type="journal article" date="2019" name="Environ. Microbiol.">
        <title>The phytopathogenic nature of Dickeya aquatica 174/2 and the dynamic early evolution of Dickeya pathogenicity.</title>
        <authorList>
            <person name="Duprey A."/>
            <person name="Taib N."/>
            <person name="Leonard S."/>
            <person name="Garin T."/>
            <person name="Flandrois J.P."/>
            <person name="Nasser W."/>
            <person name="Brochier-Armanet C."/>
            <person name="Reverchon S."/>
        </authorList>
    </citation>
    <scope>NUCLEOTIDE SEQUENCE [LARGE SCALE GENOMIC DNA]</scope>
    <source>
        <strain evidence="4 5">NCPPB 569</strain>
    </source>
</reference>
<evidence type="ECO:0000313" key="5">
    <source>
        <dbReference type="Proteomes" id="UP000320591"/>
    </source>
</evidence>
<dbReference type="RefSeq" id="WP_042867959.1">
    <property type="nucleotide sequence ID" value="NZ_CM001975.1"/>
</dbReference>
<dbReference type="InterPro" id="IPR052336">
    <property type="entry name" value="MlaD_Phospholipid_Transporter"/>
</dbReference>
<evidence type="ECO:0000256" key="2">
    <source>
        <dbReference type="SAM" id="Phobius"/>
    </source>
</evidence>
<dbReference type="KEGG" id="dic:Dpoa569_0003681"/>
<evidence type="ECO:0000259" key="3">
    <source>
        <dbReference type="Pfam" id="PF02470"/>
    </source>
</evidence>
<dbReference type="GO" id="GO:0005543">
    <property type="term" value="F:phospholipid binding"/>
    <property type="evidence" value="ECO:0007669"/>
    <property type="project" value="TreeGrafter"/>
</dbReference>
<evidence type="ECO:0000256" key="1">
    <source>
        <dbReference type="SAM" id="MobiDB-lite"/>
    </source>
</evidence>
<organism evidence="4 5">
    <name type="scientific">Dickeya poaceiphila</name>
    <dbReference type="NCBI Taxonomy" id="568768"/>
    <lineage>
        <taxon>Bacteria</taxon>
        <taxon>Pseudomonadati</taxon>
        <taxon>Pseudomonadota</taxon>
        <taxon>Gammaproteobacteria</taxon>
        <taxon>Enterobacterales</taxon>
        <taxon>Pectobacteriaceae</taxon>
        <taxon>Dickeya</taxon>
    </lineage>
</organism>
<feature type="domain" description="Mce/MlaD" evidence="3">
    <location>
        <begin position="38"/>
        <end position="115"/>
    </location>
</feature>
<dbReference type="OrthoDB" id="9788420at2"/>
<name>A0A5B8IJR5_9GAMM</name>